<reference evidence="2" key="1">
    <citation type="submission" date="2014-09" db="EMBL/GenBank/DDBJ databases">
        <authorList>
            <person name="Magalhaes I.L.F."/>
            <person name="Oliveira U."/>
            <person name="Santos F.R."/>
            <person name="Vidigal T.H.D.A."/>
            <person name="Brescovit A.D."/>
            <person name="Santos A.J."/>
        </authorList>
    </citation>
    <scope>NUCLEOTIDE SEQUENCE</scope>
    <source>
        <tissue evidence="2">Shoot tissue taken approximately 20 cm above the soil surface</tissue>
    </source>
</reference>
<dbReference type="EMBL" id="GBRH01260858">
    <property type="protein sequence ID" value="JAD37037.1"/>
    <property type="molecule type" value="Transcribed_RNA"/>
</dbReference>
<keyword evidence="1" id="KW-0812">Transmembrane</keyword>
<accession>A0A0A8ZQD2</accession>
<organism evidence="2">
    <name type="scientific">Arundo donax</name>
    <name type="common">Giant reed</name>
    <name type="synonym">Donax arundinaceus</name>
    <dbReference type="NCBI Taxonomy" id="35708"/>
    <lineage>
        <taxon>Eukaryota</taxon>
        <taxon>Viridiplantae</taxon>
        <taxon>Streptophyta</taxon>
        <taxon>Embryophyta</taxon>
        <taxon>Tracheophyta</taxon>
        <taxon>Spermatophyta</taxon>
        <taxon>Magnoliopsida</taxon>
        <taxon>Liliopsida</taxon>
        <taxon>Poales</taxon>
        <taxon>Poaceae</taxon>
        <taxon>PACMAD clade</taxon>
        <taxon>Arundinoideae</taxon>
        <taxon>Arundineae</taxon>
        <taxon>Arundo</taxon>
    </lineage>
</organism>
<name>A0A0A8ZQD2_ARUDO</name>
<keyword evidence="1" id="KW-0472">Membrane</keyword>
<feature type="transmembrane region" description="Helical" evidence="1">
    <location>
        <begin position="12"/>
        <end position="32"/>
    </location>
</feature>
<evidence type="ECO:0000256" key="1">
    <source>
        <dbReference type="SAM" id="Phobius"/>
    </source>
</evidence>
<proteinExistence type="predicted"/>
<protein>
    <submittedName>
        <fullName evidence="2">Uncharacterized protein</fullName>
    </submittedName>
</protein>
<evidence type="ECO:0000313" key="2">
    <source>
        <dbReference type="EMBL" id="JAD37037.1"/>
    </source>
</evidence>
<sequence>MLLSMCTAFYLAYMFVMQLVSLYLLVICGHATKID</sequence>
<dbReference type="AlphaFoldDB" id="A0A0A8ZQD2"/>
<reference evidence="2" key="2">
    <citation type="journal article" date="2015" name="Data Brief">
        <title>Shoot transcriptome of the giant reed, Arundo donax.</title>
        <authorList>
            <person name="Barrero R.A."/>
            <person name="Guerrero F.D."/>
            <person name="Moolhuijzen P."/>
            <person name="Goolsby J.A."/>
            <person name="Tidwell J."/>
            <person name="Bellgard S.E."/>
            <person name="Bellgard M.I."/>
        </authorList>
    </citation>
    <scope>NUCLEOTIDE SEQUENCE</scope>
    <source>
        <tissue evidence="2">Shoot tissue taken approximately 20 cm above the soil surface</tissue>
    </source>
</reference>
<keyword evidence="1" id="KW-1133">Transmembrane helix</keyword>